<evidence type="ECO:0000313" key="3">
    <source>
        <dbReference type="Proteomes" id="UP000707245"/>
    </source>
</evidence>
<dbReference type="RefSeq" id="WP_192542004.1">
    <property type="nucleotide sequence ID" value="NZ_RRZA01000036.1"/>
</dbReference>
<comment type="caution">
    <text evidence="2">The sequence shown here is derived from an EMBL/GenBank/DDBJ whole genome shotgun (WGS) entry which is preliminary data.</text>
</comment>
<sequence>MRTIPFFTTSLLLFGITAPVLANSNASQNEAIAEEINDLHNKIAALEKRSQSSWVDNLKVGALLQLDARYFPNSDSDSDIDSFEIRRARIDVRGNVSDSISFRILPEFGEVIRSRLLDAYVDWRVSEHNFFRIGKFKAPVGLERVQSVPRLTFLERGLSDNIVPNRDAGIAWNYTDKQFQTTLGVGNNVGDRQDTAVDNDNKKAIFARAYWQPEALNGLGIGVAGSIGNTEQNASLPTYKSLGRATIFRYNSDVLRDGKESRIAPHFTWYRGSFGSYGEYIISKTSLTNNQSQQSELSNKAWQWVGSWIITGERNSWSGIKPDSSKGAWELAFRLSSLDIDDKAFTHHADLTRSVSKASSATIGLNWHINNKTKVLINYEQTRFEGGAVNDNRDNEQLLSARLQINY</sequence>
<protein>
    <recommendedName>
        <fullName evidence="4">Porin</fullName>
    </recommendedName>
</protein>
<proteinExistence type="predicted"/>
<dbReference type="InterPro" id="IPR023614">
    <property type="entry name" value="Porin_dom_sf"/>
</dbReference>
<keyword evidence="3" id="KW-1185">Reference proteome</keyword>
<dbReference type="Proteomes" id="UP000707245">
    <property type="component" value="Unassembled WGS sequence"/>
</dbReference>
<feature type="chain" id="PRO_5045597602" description="Porin" evidence="1">
    <location>
        <begin position="23"/>
        <end position="407"/>
    </location>
</feature>
<evidence type="ECO:0008006" key="4">
    <source>
        <dbReference type="Google" id="ProtNLM"/>
    </source>
</evidence>
<dbReference type="Pfam" id="PF07396">
    <property type="entry name" value="Porin_O_P"/>
    <property type="match status" value="1"/>
</dbReference>
<gene>
    <name evidence="2" type="ORF">EI167_12590</name>
</gene>
<reference evidence="2 3" key="1">
    <citation type="submission" date="2020-07" db="EMBL/GenBank/DDBJ databases">
        <title>Halophilic bacteria isolated from french cheeses.</title>
        <authorList>
            <person name="Kothe C.I."/>
            <person name="Farah-Kraiem B."/>
            <person name="Renault P."/>
            <person name="Dridi B."/>
        </authorList>
    </citation>
    <scope>NUCLEOTIDE SEQUENCE [LARGE SCALE GENOMIC DNA]</scope>
    <source>
        <strain evidence="2 3">FME14</strain>
    </source>
</reference>
<keyword evidence="1" id="KW-0732">Signal</keyword>
<dbReference type="InterPro" id="IPR010870">
    <property type="entry name" value="Porin_O/P"/>
</dbReference>
<dbReference type="EMBL" id="RRZA01000036">
    <property type="protein sequence ID" value="MBE0458270.1"/>
    <property type="molecule type" value="Genomic_DNA"/>
</dbReference>
<accession>A0ABR9FN63</accession>
<dbReference type="Gene3D" id="2.40.160.10">
    <property type="entry name" value="Porin"/>
    <property type="match status" value="1"/>
</dbReference>
<dbReference type="SUPFAM" id="SSF56935">
    <property type="entry name" value="Porins"/>
    <property type="match status" value="1"/>
</dbReference>
<evidence type="ECO:0000313" key="2">
    <source>
        <dbReference type="EMBL" id="MBE0458270.1"/>
    </source>
</evidence>
<evidence type="ECO:0000256" key="1">
    <source>
        <dbReference type="SAM" id="SignalP"/>
    </source>
</evidence>
<name>A0ABR9FN63_9GAMM</name>
<organism evidence="2 3">
    <name type="scientific">Pseudoalteromonas prydzensis</name>
    <dbReference type="NCBI Taxonomy" id="182141"/>
    <lineage>
        <taxon>Bacteria</taxon>
        <taxon>Pseudomonadati</taxon>
        <taxon>Pseudomonadota</taxon>
        <taxon>Gammaproteobacteria</taxon>
        <taxon>Alteromonadales</taxon>
        <taxon>Pseudoalteromonadaceae</taxon>
        <taxon>Pseudoalteromonas</taxon>
    </lineage>
</organism>
<feature type="signal peptide" evidence="1">
    <location>
        <begin position="1"/>
        <end position="22"/>
    </location>
</feature>